<comment type="caution">
    <text evidence="2">The sequence shown here is derived from an EMBL/GenBank/DDBJ whole genome shotgun (WGS) entry which is preliminary data.</text>
</comment>
<accession>A0ABQ6FNN0</accession>
<sequence length="346" mass="37556">MHVSIHLKGHLDPSWQPWLEGLQIRHEPDGTTVLTGTLQDQPALYGVLNKINHLNLSLLFLECSDKAHKKEIFMTTRQNQRGSYASINGLDLYYEISGSGQPLVILPGAYGTIEALGELVPQLAATRRVIAVELQGHGHTADIDRPLRFELLADDIAALIKDLDLGQADLFGYSLGGGVGLQTAIQHPEVVRKLVLTSTPFKTEGWYPEDLAVMAAMNAEALDVTPIHDAYLKTSPKPEAWPTVVDKIRQLVTSDYNWEQEVAALKTPTLIMVGDADGMSLAHAIEFFGLLGGGKGDGDMAGLPGSSLAVLPATTHVGWAPPYHGIITRIQLLLPILTEFLDSPMP</sequence>
<keyword evidence="3" id="KW-1185">Reference proteome</keyword>
<evidence type="ECO:0000313" key="2">
    <source>
        <dbReference type="EMBL" id="GLV55879.1"/>
    </source>
</evidence>
<dbReference type="InterPro" id="IPR000073">
    <property type="entry name" value="AB_hydrolase_1"/>
</dbReference>
<feature type="domain" description="AB hydrolase-1" evidence="1">
    <location>
        <begin position="102"/>
        <end position="204"/>
    </location>
</feature>
<dbReference type="Gene3D" id="3.40.50.1820">
    <property type="entry name" value="alpha/beta hydrolase"/>
    <property type="match status" value="1"/>
</dbReference>
<dbReference type="PANTHER" id="PTHR46331:SF2">
    <property type="entry name" value="VALACYCLOVIR HYDROLASE"/>
    <property type="match status" value="1"/>
</dbReference>
<dbReference type="PRINTS" id="PR00111">
    <property type="entry name" value="ABHYDROLASE"/>
</dbReference>
<dbReference type="Pfam" id="PF00561">
    <property type="entry name" value="Abhydrolase_1"/>
    <property type="match status" value="1"/>
</dbReference>
<evidence type="ECO:0000313" key="3">
    <source>
        <dbReference type="Proteomes" id="UP001344906"/>
    </source>
</evidence>
<dbReference type="Proteomes" id="UP001344906">
    <property type="component" value="Unassembled WGS sequence"/>
</dbReference>
<proteinExistence type="predicted"/>
<dbReference type="PANTHER" id="PTHR46331">
    <property type="entry name" value="VALACYCLOVIR HYDROLASE"/>
    <property type="match status" value="1"/>
</dbReference>
<protein>
    <submittedName>
        <fullName evidence="2">Oxidoreductase</fullName>
    </submittedName>
</protein>
<dbReference type="InterPro" id="IPR029058">
    <property type="entry name" value="AB_hydrolase_fold"/>
</dbReference>
<dbReference type="EMBL" id="BSRI01000001">
    <property type="protein sequence ID" value="GLV55879.1"/>
    <property type="molecule type" value="Genomic_DNA"/>
</dbReference>
<reference evidence="2 3" key="1">
    <citation type="submission" date="2023-02" db="EMBL/GenBank/DDBJ databases">
        <title>Dictyobacter halimunensis sp. nov., a new member of the class Ktedonobacteria from forest soil in a geothermal area.</title>
        <authorList>
            <person name="Rachmania M.K."/>
            <person name="Ningsih F."/>
            <person name="Sakai Y."/>
            <person name="Yabe S."/>
            <person name="Yokota A."/>
            <person name="Sjamsuridzal W."/>
        </authorList>
    </citation>
    <scope>NUCLEOTIDE SEQUENCE [LARGE SCALE GENOMIC DNA]</scope>
    <source>
        <strain evidence="2 3">S3.2.2.5</strain>
    </source>
</reference>
<organism evidence="2 3">
    <name type="scientific">Dictyobacter halimunensis</name>
    <dbReference type="NCBI Taxonomy" id="3026934"/>
    <lineage>
        <taxon>Bacteria</taxon>
        <taxon>Bacillati</taxon>
        <taxon>Chloroflexota</taxon>
        <taxon>Ktedonobacteria</taxon>
        <taxon>Ktedonobacterales</taxon>
        <taxon>Dictyobacteraceae</taxon>
        <taxon>Dictyobacter</taxon>
    </lineage>
</organism>
<name>A0ABQ6FNN0_9CHLR</name>
<evidence type="ECO:0000259" key="1">
    <source>
        <dbReference type="Pfam" id="PF00561"/>
    </source>
</evidence>
<gene>
    <name evidence="2" type="ORF">KDH_27230</name>
</gene>
<dbReference type="RefSeq" id="WP_338250636.1">
    <property type="nucleotide sequence ID" value="NZ_BSRI01000001.1"/>
</dbReference>
<dbReference type="SUPFAM" id="SSF53474">
    <property type="entry name" value="alpha/beta-Hydrolases"/>
    <property type="match status" value="1"/>
</dbReference>